<sequence>MIRLGGSSRVPGRGNSLVSRARRGGCHVNSPPAHIAPGVRASRRHSSGARSSLGVARCSGREARREPAARAVRRPGARRLARRMIQRLSSASVIAAIHGGITRGVRVRARRKRAPPPRRSWHRACRSRARPSGVLSRALEPAAPRSPRNGAARRPRLSTQPSAQGPARQARVPLEQRRRAPGEPAVDPSSSIHATPGFRWQAKCGFPTSLRGFGTSTLELPCCLAAATSFPRSLDSTSRMSLS</sequence>
<feature type="compositionally biased region" description="Basic and acidic residues" evidence="1">
    <location>
        <begin position="59"/>
        <end position="68"/>
    </location>
</feature>
<feature type="compositionally biased region" description="Basic residues" evidence="1">
    <location>
        <begin position="105"/>
        <end position="129"/>
    </location>
</feature>
<evidence type="ECO:0000256" key="1">
    <source>
        <dbReference type="SAM" id="MobiDB-lite"/>
    </source>
</evidence>
<accession>A0A2L0EJ42</accession>
<evidence type="ECO:0000313" key="3">
    <source>
        <dbReference type="Proteomes" id="UP000238348"/>
    </source>
</evidence>
<dbReference type="AlphaFoldDB" id="A0A2L0EJ42"/>
<gene>
    <name evidence="2" type="ORF">SOCE26_007100</name>
</gene>
<proteinExistence type="predicted"/>
<organism evidence="2 3">
    <name type="scientific">Sorangium cellulosum</name>
    <name type="common">Polyangium cellulosum</name>
    <dbReference type="NCBI Taxonomy" id="56"/>
    <lineage>
        <taxon>Bacteria</taxon>
        <taxon>Pseudomonadati</taxon>
        <taxon>Myxococcota</taxon>
        <taxon>Polyangia</taxon>
        <taxon>Polyangiales</taxon>
        <taxon>Polyangiaceae</taxon>
        <taxon>Sorangium</taxon>
    </lineage>
</organism>
<dbReference type="EMBL" id="CP012673">
    <property type="protein sequence ID" value="AUX39321.1"/>
    <property type="molecule type" value="Genomic_DNA"/>
</dbReference>
<dbReference type="Proteomes" id="UP000238348">
    <property type="component" value="Chromosome"/>
</dbReference>
<reference evidence="2 3" key="1">
    <citation type="submission" date="2015-09" db="EMBL/GenBank/DDBJ databases">
        <title>Sorangium comparison.</title>
        <authorList>
            <person name="Zaburannyi N."/>
            <person name="Bunk B."/>
            <person name="Overmann J."/>
            <person name="Mueller R."/>
        </authorList>
    </citation>
    <scope>NUCLEOTIDE SEQUENCE [LARGE SCALE GENOMIC DNA]</scope>
    <source>
        <strain evidence="2 3">So ce26</strain>
    </source>
</reference>
<feature type="region of interest" description="Disordered" evidence="1">
    <location>
        <begin position="1"/>
        <end position="76"/>
    </location>
</feature>
<feature type="region of interest" description="Disordered" evidence="1">
    <location>
        <begin position="105"/>
        <end position="194"/>
    </location>
</feature>
<protein>
    <submittedName>
        <fullName evidence="2">Uncharacterized protein</fullName>
    </submittedName>
</protein>
<name>A0A2L0EJ42_SORCE</name>
<evidence type="ECO:0000313" key="2">
    <source>
        <dbReference type="EMBL" id="AUX39321.1"/>
    </source>
</evidence>